<dbReference type="PANTHER" id="PTHR46401">
    <property type="entry name" value="GLYCOSYLTRANSFERASE WBBK-RELATED"/>
    <property type="match status" value="1"/>
</dbReference>
<dbReference type="Proteomes" id="UP000434036">
    <property type="component" value="Unassembled WGS sequence"/>
</dbReference>
<dbReference type="PANTHER" id="PTHR46401:SF2">
    <property type="entry name" value="GLYCOSYLTRANSFERASE WBBK-RELATED"/>
    <property type="match status" value="1"/>
</dbReference>
<evidence type="ECO:0000256" key="1">
    <source>
        <dbReference type="ARBA" id="ARBA00022679"/>
    </source>
</evidence>
<evidence type="ECO:0000313" key="4">
    <source>
        <dbReference type="Proteomes" id="UP000434036"/>
    </source>
</evidence>
<dbReference type="GO" id="GO:0009103">
    <property type="term" value="P:lipopolysaccharide biosynthetic process"/>
    <property type="evidence" value="ECO:0007669"/>
    <property type="project" value="TreeGrafter"/>
</dbReference>
<dbReference type="InterPro" id="IPR055050">
    <property type="entry name" value="WsaF_C"/>
</dbReference>
<dbReference type="Gene3D" id="3.40.50.2000">
    <property type="entry name" value="Glycogen Phosphorylase B"/>
    <property type="match status" value="1"/>
</dbReference>
<sequence>MFKTGGVKAVFNRLLNKPVPAKINLLKDLEFIVNTETIPFNQAEYDASMKTGNILLNWIIPDVGVGGGGHINIFRFISMIEDEHVHSRVYLDASRFYDNKELTEFVHLHYSDVIDTRIEFFYSTSFISFAHATIATAWHTAYFVKRFENTLEKFYFIQDYEPYFFPVGSFYEFAKNTYKFGFKGITAGDWLKDICINDFNMQAESFAFSFDKTLYISKEKKDSVNRVFFYARQNTSRRDFEIGILALELLSKKIPNFEVVFAGGSVDEYEFSFPYRSLEIMPINKLSDLYSQCDMCLILSNTNLSLLPLEVMASNSVAVCSVGENSTWLVNEENSILVDFDPLLIADKMAYYFQHKEELAIIREKGYKFAQKTSWEEEGKKVKNYILREIKNHDR</sequence>
<accession>A0A6N8U468</accession>
<dbReference type="GO" id="GO:0030247">
    <property type="term" value="F:polysaccharide binding"/>
    <property type="evidence" value="ECO:0007669"/>
    <property type="project" value="InterPro"/>
</dbReference>
<comment type="caution">
    <text evidence="3">The sequence shown here is derived from an EMBL/GenBank/DDBJ whole genome shotgun (WGS) entry which is preliminary data.</text>
</comment>
<evidence type="ECO:0000259" key="2">
    <source>
        <dbReference type="Pfam" id="PF22772"/>
    </source>
</evidence>
<name>A0A6N8U468_9FIRM</name>
<dbReference type="AlphaFoldDB" id="A0A6N8U468"/>
<dbReference type="EMBL" id="WUUQ01000001">
    <property type="protein sequence ID" value="MXQ72988.1"/>
    <property type="molecule type" value="Genomic_DNA"/>
</dbReference>
<evidence type="ECO:0000313" key="3">
    <source>
        <dbReference type="EMBL" id="MXQ72988.1"/>
    </source>
</evidence>
<keyword evidence="4" id="KW-1185">Reference proteome</keyword>
<dbReference type="Pfam" id="PF22772">
    <property type="entry name" value="WsaF_C"/>
    <property type="match status" value="1"/>
</dbReference>
<gene>
    <name evidence="3" type="ORF">GSF08_03440</name>
</gene>
<proteinExistence type="predicted"/>
<keyword evidence="1 3" id="KW-0808">Transferase</keyword>
<dbReference type="GO" id="GO:0016757">
    <property type="term" value="F:glycosyltransferase activity"/>
    <property type="evidence" value="ECO:0007669"/>
    <property type="project" value="TreeGrafter"/>
</dbReference>
<dbReference type="Gene3D" id="3.40.50.11090">
    <property type="match status" value="1"/>
</dbReference>
<organism evidence="3 4">
    <name type="scientific">Copranaerobaculum intestinale</name>
    <dbReference type="NCBI Taxonomy" id="2692629"/>
    <lineage>
        <taxon>Bacteria</taxon>
        <taxon>Bacillati</taxon>
        <taxon>Bacillota</taxon>
        <taxon>Erysipelotrichia</taxon>
        <taxon>Erysipelotrichales</taxon>
        <taxon>Erysipelotrichaceae</taxon>
        <taxon>Copranaerobaculum</taxon>
    </lineage>
</organism>
<protein>
    <submittedName>
        <fullName evidence="3">Glycosyltransferase family 1 protein</fullName>
    </submittedName>
</protein>
<dbReference type="SUPFAM" id="SSF53756">
    <property type="entry name" value="UDP-Glycosyltransferase/glycogen phosphorylase"/>
    <property type="match status" value="1"/>
</dbReference>
<reference evidence="3 4" key="2">
    <citation type="submission" date="2020-01" db="EMBL/GenBank/DDBJ databases">
        <title>Clostridiaceae sp. nov. isolated from the gut of human by culturomics.</title>
        <authorList>
            <person name="Chang Y."/>
        </authorList>
    </citation>
    <scope>NUCLEOTIDE SEQUENCE [LARGE SCALE GENOMIC DNA]</scope>
    <source>
        <strain evidence="3 4">DONG20-135</strain>
    </source>
</reference>
<feature type="domain" description="WsaF C-terminal" evidence="2">
    <location>
        <begin position="226"/>
        <end position="348"/>
    </location>
</feature>
<reference evidence="3 4" key="1">
    <citation type="submission" date="2019-12" db="EMBL/GenBank/DDBJ databases">
        <authorList>
            <person name="Yang R."/>
        </authorList>
    </citation>
    <scope>NUCLEOTIDE SEQUENCE [LARGE SCALE GENOMIC DNA]</scope>
    <source>
        <strain evidence="3 4">DONG20-135</strain>
    </source>
</reference>